<organism evidence="1">
    <name type="scientific">hydrothermal vent metagenome</name>
    <dbReference type="NCBI Taxonomy" id="652676"/>
    <lineage>
        <taxon>unclassified sequences</taxon>
        <taxon>metagenomes</taxon>
        <taxon>ecological metagenomes</taxon>
    </lineage>
</organism>
<dbReference type="InterPro" id="IPR022551">
    <property type="entry name" value="BrxC"/>
</dbReference>
<dbReference type="Gene3D" id="3.40.30.10">
    <property type="entry name" value="Glutaredoxin"/>
    <property type="match status" value="1"/>
</dbReference>
<dbReference type="EMBL" id="UOEL01000127">
    <property type="protein sequence ID" value="VAW15844.1"/>
    <property type="molecule type" value="Genomic_DNA"/>
</dbReference>
<dbReference type="NCBIfam" id="TIGR04019">
    <property type="entry name" value="B_thiol_YtxJ"/>
    <property type="match status" value="1"/>
</dbReference>
<evidence type="ECO:0000313" key="1">
    <source>
        <dbReference type="EMBL" id="VAW15844.1"/>
    </source>
</evidence>
<name>A0A3B0U4X9_9ZZZZ</name>
<gene>
    <name evidence="1" type="ORF">MNBD_BACTEROID03-2377</name>
</gene>
<protein>
    <submittedName>
        <fullName evidence="1">General stress protein</fullName>
    </submittedName>
</protein>
<proteinExistence type="predicted"/>
<accession>A0A3B0U4X9</accession>
<sequence length="175" mass="20297">MCVGQQSYQDERQDKMSLMLYICKTFRQFQVLYRLDLLMESNIKKMGIFDNLFGKNNKEKKEGKTLPWIVLASKGQLNEIERKSTERPQVIFKHSTTCGISGMVLNRFVENYDLEKTQIDLYFLDLRSHREVSNEVGYKFQVMHQSPQLLIIKDGVVAAHSSHGAISSINLLDFI</sequence>
<reference evidence="1" key="1">
    <citation type="submission" date="2018-06" db="EMBL/GenBank/DDBJ databases">
        <authorList>
            <person name="Zhirakovskaya E."/>
        </authorList>
    </citation>
    <scope>NUCLEOTIDE SEQUENCE</scope>
</reference>
<dbReference type="AlphaFoldDB" id="A0A3B0U4X9"/>
<dbReference type="Pfam" id="PF11009">
    <property type="entry name" value="BrxC"/>
    <property type="match status" value="1"/>
</dbReference>